<organism evidence="9 10">
    <name type="scientific">Dibothriocephalus latus</name>
    <name type="common">Fish tapeworm</name>
    <name type="synonym">Diphyllobothrium latum</name>
    <dbReference type="NCBI Taxonomy" id="60516"/>
    <lineage>
        <taxon>Eukaryota</taxon>
        <taxon>Metazoa</taxon>
        <taxon>Spiralia</taxon>
        <taxon>Lophotrochozoa</taxon>
        <taxon>Platyhelminthes</taxon>
        <taxon>Cestoda</taxon>
        <taxon>Eucestoda</taxon>
        <taxon>Diphyllobothriidea</taxon>
        <taxon>Diphyllobothriidae</taxon>
        <taxon>Dibothriocephalus</taxon>
    </lineage>
</organism>
<dbReference type="AlphaFoldDB" id="A0A3P6SQR2"/>
<proteinExistence type="inferred from homology"/>
<dbReference type="PROSITE" id="PS01033">
    <property type="entry name" value="GLOBIN"/>
    <property type="match status" value="1"/>
</dbReference>
<dbReference type="GO" id="GO:0019825">
    <property type="term" value="F:oxygen binding"/>
    <property type="evidence" value="ECO:0007669"/>
    <property type="project" value="InterPro"/>
</dbReference>
<evidence type="ECO:0000259" key="8">
    <source>
        <dbReference type="PROSITE" id="PS01033"/>
    </source>
</evidence>
<feature type="compositionally biased region" description="Polar residues" evidence="7">
    <location>
        <begin position="37"/>
        <end position="55"/>
    </location>
</feature>
<sequence>MSDLCQSWVSKRYLHGKGIVCALPEQQRTRKMVSLSGAFQSSPTDTPTTGSNKSSYALDISGLRPRHSSDRGSLAEAPPSYHTSIVNRVFSRRRTIDDLNRIVLQKIPISDYFSEFEKDVLLSTWAVLSEEADRHATAVFNLACQMFPGLRNIFGISCENDDQDCCESEVGKRHRDAYMNMINDAIECLEYPREDFYDDLLVAGAHYATIPGMKTEYFKVIKRATLVTWNALLGEEFTEDVKQSWQSLLDYIITVISEGCRIYEQEEERALLDASPQLSETLLRALRARPSVVSMTEEEWKLFHSLCR</sequence>
<dbReference type="GO" id="GO:0046872">
    <property type="term" value="F:metal ion binding"/>
    <property type="evidence" value="ECO:0007669"/>
    <property type="project" value="UniProtKB-KW"/>
</dbReference>
<evidence type="ECO:0000313" key="10">
    <source>
        <dbReference type="Proteomes" id="UP000281553"/>
    </source>
</evidence>
<feature type="region of interest" description="Disordered" evidence="7">
    <location>
        <begin position="34"/>
        <end position="57"/>
    </location>
</feature>
<evidence type="ECO:0000256" key="4">
    <source>
        <dbReference type="ARBA" id="ARBA00022723"/>
    </source>
</evidence>
<dbReference type="Proteomes" id="UP000281553">
    <property type="component" value="Unassembled WGS sequence"/>
</dbReference>
<evidence type="ECO:0000256" key="1">
    <source>
        <dbReference type="ARBA" id="ARBA00022448"/>
    </source>
</evidence>
<dbReference type="OrthoDB" id="436496at2759"/>
<keyword evidence="1 6" id="KW-0813">Transport</keyword>
<accession>A0A3P6SQR2</accession>
<dbReference type="InterPro" id="IPR012292">
    <property type="entry name" value="Globin/Proto"/>
</dbReference>
<keyword evidence="5" id="KW-0408">Iron</keyword>
<keyword evidence="4" id="KW-0479">Metal-binding</keyword>
<keyword evidence="3 6" id="KW-0561">Oxygen transport</keyword>
<dbReference type="InterPro" id="IPR009050">
    <property type="entry name" value="Globin-like_sf"/>
</dbReference>
<evidence type="ECO:0000313" key="9">
    <source>
        <dbReference type="EMBL" id="VDK69935.1"/>
    </source>
</evidence>
<dbReference type="PANTHER" id="PTHR46458">
    <property type="entry name" value="BLR2807 PROTEIN"/>
    <property type="match status" value="1"/>
</dbReference>
<dbReference type="Gene3D" id="1.10.490.10">
    <property type="entry name" value="Globins"/>
    <property type="match status" value="1"/>
</dbReference>
<dbReference type="InterPro" id="IPR050532">
    <property type="entry name" value="Globin-like_OT"/>
</dbReference>
<dbReference type="Pfam" id="PF00042">
    <property type="entry name" value="Globin"/>
    <property type="match status" value="1"/>
</dbReference>
<dbReference type="InterPro" id="IPR044399">
    <property type="entry name" value="Mb-like_M"/>
</dbReference>
<dbReference type="EMBL" id="UYRU01041798">
    <property type="protein sequence ID" value="VDK69935.1"/>
    <property type="molecule type" value="Genomic_DNA"/>
</dbReference>
<dbReference type="PANTHER" id="PTHR46458:SF1">
    <property type="entry name" value="GEO09476P1"/>
    <property type="match status" value="1"/>
</dbReference>
<dbReference type="GO" id="GO:0020037">
    <property type="term" value="F:heme binding"/>
    <property type="evidence" value="ECO:0007669"/>
    <property type="project" value="InterPro"/>
</dbReference>
<name>A0A3P6SQR2_DIBLA</name>
<dbReference type="GO" id="GO:0005344">
    <property type="term" value="F:oxygen carrier activity"/>
    <property type="evidence" value="ECO:0007669"/>
    <property type="project" value="UniProtKB-KW"/>
</dbReference>
<evidence type="ECO:0000256" key="7">
    <source>
        <dbReference type="SAM" id="MobiDB-lite"/>
    </source>
</evidence>
<dbReference type="InterPro" id="IPR000971">
    <property type="entry name" value="Globin"/>
</dbReference>
<evidence type="ECO:0000256" key="5">
    <source>
        <dbReference type="ARBA" id="ARBA00023004"/>
    </source>
</evidence>
<evidence type="ECO:0000256" key="2">
    <source>
        <dbReference type="ARBA" id="ARBA00022617"/>
    </source>
</evidence>
<gene>
    <name evidence="9" type="ORF">DILT_LOCUS2204</name>
</gene>
<feature type="domain" description="Globin" evidence="8">
    <location>
        <begin position="112"/>
        <end position="261"/>
    </location>
</feature>
<evidence type="ECO:0000256" key="3">
    <source>
        <dbReference type="ARBA" id="ARBA00022621"/>
    </source>
</evidence>
<dbReference type="SUPFAM" id="SSF46458">
    <property type="entry name" value="Globin-like"/>
    <property type="match status" value="1"/>
</dbReference>
<comment type="similarity">
    <text evidence="6">Belongs to the globin family.</text>
</comment>
<protein>
    <recommendedName>
        <fullName evidence="8">Globin domain-containing protein</fullName>
    </recommendedName>
</protein>
<evidence type="ECO:0000256" key="6">
    <source>
        <dbReference type="RuleBase" id="RU000356"/>
    </source>
</evidence>
<keyword evidence="2 6" id="KW-0349">Heme</keyword>
<dbReference type="CDD" id="cd01040">
    <property type="entry name" value="Mb-like"/>
    <property type="match status" value="1"/>
</dbReference>
<keyword evidence="10" id="KW-1185">Reference proteome</keyword>
<reference evidence="9 10" key="1">
    <citation type="submission" date="2018-11" db="EMBL/GenBank/DDBJ databases">
        <authorList>
            <consortium name="Pathogen Informatics"/>
        </authorList>
    </citation>
    <scope>NUCLEOTIDE SEQUENCE [LARGE SCALE GENOMIC DNA]</scope>
</reference>